<proteinExistence type="predicted"/>
<evidence type="ECO:0000259" key="1">
    <source>
        <dbReference type="Pfam" id="PF20150"/>
    </source>
</evidence>
<evidence type="ECO:0000313" key="3">
    <source>
        <dbReference type="Proteomes" id="UP000275385"/>
    </source>
</evidence>
<comment type="caution">
    <text evidence="2">The sequence shown here is derived from an EMBL/GenBank/DDBJ whole genome shotgun (WGS) entry which is preliminary data.</text>
</comment>
<evidence type="ECO:0000313" key="2">
    <source>
        <dbReference type="EMBL" id="RKU42226.1"/>
    </source>
</evidence>
<gene>
    <name evidence="2" type="ORF">DL546_001418</name>
</gene>
<name>A0A420Y2W4_9PEZI</name>
<feature type="domain" description="2EXR" evidence="1">
    <location>
        <begin position="17"/>
        <end position="105"/>
    </location>
</feature>
<dbReference type="Proteomes" id="UP000275385">
    <property type="component" value="Unassembled WGS sequence"/>
</dbReference>
<dbReference type="Pfam" id="PF20150">
    <property type="entry name" value="2EXR"/>
    <property type="match status" value="1"/>
</dbReference>
<accession>A0A420Y2W4</accession>
<dbReference type="OrthoDB" id="3557569at2759"/>
<sequence>MAMNALDGMAIDSPRQFLLFPELAVELRLKIWEYCLPGPRVVKVWYPKPAANQKSPPGLITSAPVPAILHVNRESRAEVLRTHPLLFGFHGRPGVVPFDPRNDVLFFVPSPVPPGVYMPDLFADIKISLILISDVELALVQRLAIDAAPTLLPNGRLPPSVQEIQDPYQLCQTRRTLEVLEDIRRYLPGLRELHLVTPQQTGPSLQPSPLHDALCLKPSLEEWTKRAIAILAEETEGWRTPVCSVQSADHLLSPSTDPVPNLGAFHMAFPSNCPAFDLVRNSLRDLLRQIRPSRLQYASSAYD</sequence>
<dbReference type="InterPro" id="IPR045518">
    <property type="entry name" value="2EXR"/>
</dbReference>
<organism evidence="2 3">
    <name type="scientific">Coniochaeta pulveracea</name>
    <dbReference type="NCBI Taxonomy" id="177199"/>
    <lineage>
        <taxon>Eukaryota</taxon>
        <taxon>Fungi</taxon>
        <taxon>Dikarya</taxon>
        <taxon>Ascomycota</taxon>
        <taxon>Pezizomycotina</taxon>
        <taxon>Sordariomycetes</taxon>
        <taxon>Sordariomycetidae</taxon>
        <taxon>Coniochaetales</taxon>
        <taxon>Coniochaetaceae</taxon>
        <taxon>Coniochaeta</taxon>
    </lineage>
</organism>
<protein>
    <recommendedName>
        <fullName evidence="1">2EXR domain-containing protein</fullName>
    </recommendedName>
</protein>
<dbReference type="STRING" id="177199.A0A420Y2W4"/>
<dbReference type="EMBL" id="QVQW01000059">
    <property type="protein sequence ID" value="RKU42226.1"/>
    <property type="molecule type" value="Genomic_DNA"/>
</dbReference>
<dbReference type="PANTHER" id="PTHR35910:SF6">
    <property type="entry name" value="2EXR DOMAIN-CONTAINING PROTEIN"/>
    <property type="match status" value="1"/>
</dbReference>
<keyword evidence="3" id="KW-1185">Reference proteome</keyword>
<dbReference type="PANTHER" id="PTHR35910">
    <property type="entry name" value="2EXR DOMAIN-CONTAINING PROTEIN"/>
    <property type="match status" value="1"/>
</dbReference>
<reference evidence="2 3" key="1">
    <citation type="submission" date="2018-08" db="EMBL/GenBank/DDBJ databases">
        <title>Draft genome of the lignicolous fungus Coniochaeta pulveracea.</title>
        <authorList>
            <person name="Borstlap C.J."/>
            <person name="De Witt R.N."/>
            <person name="Botha A."/>
            <person name="Volschenk H."/>
        </authorList>
    </citation>
    <scope>NUCLEOTIDE SEQUENCE [LARGE SCALE GENOMIC DNA]</scope>
    <source>
        <strain evidence="2 3">CAB683</strain>
    </source>
</reference>
<dbReference type="AlphaFoldDB" id="A0A420Y2W4"/>